<dbReference type="GO" id="GO:0005634">
    <property type="term" value="C:nucleus"/>
    <property type="evidence" value="ECO:0007669"/>
    <property type="project" value="UniProtKB-SubCell"/>
</dbReference>
<feature type="region of interest" description="Disordered" evidence="7">
    <location>
        <begin position="89"/>
        <end position="130"/>
    </location>
</feature>
<feature type="compositionally biased region" description="Low complexity" evidence="7">
    <location>
        <begin position="219"/>
        <end position="243"/>
    </location>
</feature>
<dbReference type="SUPFAM" id="SSF46689">
    <property type="entry name" value="Homeodomain-like"/>
    <property type="match status" value="1"/>
</dbReference>
<dbReference type="Pfam" id="PF00046">
    <property type="entry name" value="Homeodomain"/>
    <property type="match status" value="1"/>
</dbReference>
<dbReference type="CDD" id="cd00086">
    <property type="entry name" value="homeodomain"/>
    <property type="match status" value="1"/>
</dbReference>
<dbReference type="STRING" id="90262.A0A1X2INK1"/>
<organism evidence="9 10">
    <name type="scientific">Absidia repens</name>
    <dbReference type="NCBI Taxonomy" id="90262"/>
    <lineage>
        <taxon>Eukaryota</taxon>
        <taxon>Fungi</taxon>
        <taxon>Fungi incertae sedis</taxon>
        <taxon>Mucoromycota</taxon>
        <taxon>Mucoromycotina</taxon>
        <taxon>Mucoromycetes</taxon>
        <taxon>Mucorales</taxon>
        <taxon>Cunninghamellaceae</taxon>
        <taxon>Absidia</taxon>
    </lineage>
</organism>
<dbReference type="Gene3D" id="1.10.10.60">
    <property type="entry name" value="Homeodomain-like"/>
    <property type="match status" value="1"/>
</dbReference>
<keyword evidence="3 5" id="KW-0371">Homeobox</keyword>
<accession>A0A1X2INK1</accession>
<dbReference type="Pfam" id="PF24818">
    <property type="entry name" value="PH_TRF2_HOY1"/>
    <property type="match status" value="1"/>
</dbReference>
<evidence type="ECO:0000256" key="6">
    <source>
        <dbReference type="RuleBase" id="RU000682"/>
    </source>
</evidence>
<evidence type="ECO:0000313" key="9">
    <source>
        <dbReference type="EMBL" id="ORZ19582.1"/>
    </source>
</evidence>
<evidence type="ECO:0000256" key="3">
    <source>
        <dbReference type="ARBA" id="ARBA00023155"/>
    </source>
</evidence>
<dbReference type="OrthoDB" id="6159439at2759"/>
<comment type="subcellular location">
    <subcellularLocation>
        <location evidence="1 5 6">Nucleus</location>
    </subcellularLocation>
</comment>
<dbReference type="AlphaFoldDB" id="A0A1X2INK1"/>
<dbReference type="GO" id="GO:0030154">
    <property type="term" value="P:cell differentiation"/>
    <property type="evidence" value="ECO:0007669"/>
    <property type="project" value="TreeGrafter"/>
</dbReference>
<name>A0A1X2INK1_9FUNG</name>
<evidence type="ECO:0000256" key="2">
    <source>
        <dbReference type="ARBA" id="ARBA00023125"/>
    </source>
</evidence>
<dbReference type="PROSITE" id="PS00027">
    <property type="entry name" value="HOMEOBOX_1"/>
    <property type="match status" value="1"/>
</dbReference>
<dbReference type="PANTHER" id="PTHR24324">
    <property type="entry name" value="HOMEOBOX PROTEIN HHEX"/>
    <property type="match status" value="1"/>
</dbReference>
<feature type="compositionally biased region" description="Low complexity" evidence="7">
    <location>
        <begin position="98"/>
        <end position="113"/>
    </location>
</feature>
<keyword evidence="2 5" id="KW-0238">DNA-binding</keyword>
<evidence type="ECO:0000256" key="5">
    <source>
        <dbReference type="PROSITE-ProRule" id="PRU00108"/>
    </source>
</evidence>
<dbReference type="InterPro" id="IPR001356">
    <property type="entry name" value="HD"/>
</dbReference>
<gene>
    <name evidence="9" type="ORF">BCR42DRAFT_371217</name>
</gene>
<dbReference type="PANTHER" id="PTHR24324:SF5">
    <property type="entry name" value="HEMATOPOIETICALLY-EXPRESSED HOMEOBOX PROTEIN HHEX"/>
    <property type="match status" value="1"/>
</dbReference>
<keyword evidence="4 5" id="KW-0539">Nucleus</keyword>
<evidence type="ECO:0000256" key="4">
    <source>
        <dbReference type="ARBA" id="ARBA00023242"/>
    </source>
</evidence>
<dbReference type="Proteomes" id="UP000193560">
    <property type="component" value="Unassembled WGS sequence"/>
</dbReference>
<dbReference type="GO" id="GO:0000978">
    <property type="term" value="F:RNA polymerase II cis-regulatory region sequence-specific DNA binding"/>
    <property type="evidence" value="ECO:0007669"/>
    <property type="project" value="TreeGrafter"/>
</dbReference>
<dbReference type="PROSITE" id="PS50071">
    <property type="entry name" value="HOMEOBOX_2"/>
    <property type="match status" value="1"/>
</dbReference>
<feature type="domain" description="Homeobox" evidence="8">
    <location>
        <begin position="7"/>
        <end position="67"/>
    </location>
</feature>
<reference evidence="9 10" key="1">
    <citation type="submission" date="2016-07" db="EMBL/GenBank/DDBJ databases">
        <title>Pervasive Adenine N6-methylation of Active Genes in Fungi.</title>
        <authorList>
            <consortium name="DOE Joint Genome Institute"/>
            <person name="Mondo S.J."/>
            <person name="Dannebaum R.O."/>
            <person name="Kuo R.C."/>
            <person name="Labutti K."/>
            <person name="Haridas S."/>
            <person name="Kuo A."/>
            <person name="Salamov A."/>
            <person name="Ahrendt S.R."/>
            <person name="Lipzen A."/>
            <person name="Sullivan W."/>
            <person name="Andreopoulos W.B."/>
            <person name="Clum A."/>
            <person name="Lindquist E."/>
            <person name="Daum C."/>
            <person name="Ramamoorthy G.K."/>
            <person name="Gryganskyi A."/>
            <person name="Culley D."/>
            <person name="Magnuson J.K."/>
            <person name="James T.Y."/>
            <person name="O'Malley M.A."/>
            <person name="Stajich J.E."/>
            <person name="Spatafora J.W."/>
            <person name="Visel A."/>
            <person name="Grigoriev I.V."/>
        </authorList>
    </citation>
    <scope>NUCLEOTIDE SEQUENCE [LARGE SCALE GENOMIC DNA]</scope>
    <source>
        <strain evidence="9 10">NRRL 1336</strain>
    </source>
</reference>
<evidence type="ECO:0000313" key="10">
    <source>
        <dbReference type="Proteomes" id="UP000193560"/>
    </source>
</evidence>
<dbReference type="EMBL" id="MCGE01000007">
    <property type="protein sequence ID" value="ORZ19582.1"/>
    <property type="molecule type" value="Genomic_DNA"/>
</dbReference>
<dbReference type="InterPro" id="IPR051000">
    <property type="entry name" value="Homeobox_DNA-bind_prot"/>
</dbReference>
<feature type="DNA-binding region" description="Homeobox" evidence="5">
    <location>
        <begin position="9"/>
        <end position="68"/>
    </location>
</feature>
<dbReference type="InterPro" id="IPR017970">
    <property type="entry name" value="Homeobox_CS"/>
</dbReference>
<evidence type="ECO:0000256" key="1">
    <source>
        <dbReference type="ARBA" id="ARBA00004123"/>
    </source>
</evidence>
<dbReference type="InterPro" id="IPR057939">
    <property type="entry name" value="TRF2_HOY1_PH"/>
</dbReference>
<dbReference type="InterPro" id="IPR009057">
    <property type="entry name" value="Homeodomain-like_sf"/>
</dbReference>
<evidence type="ECO:0000256" key="7">
    <source>
        <dbReference type="SAM" id="MobiDB-lite"/>
    </source>
</evidence>
<keyword evidence="10" id="KW-1185">Reference proteome</keyword>
<evidence type="ECO:0000259" key="8">
    <source>
        <dbReference type="PROSITE" id="PS50071"/>
    </source>
</evidence>
<proteinExistence type="predicted"/>
<comment type="caution">
    <text evidence="9">The sequence shown here is derived from an EMBL/GenBank/DDBJ whole genome shotgun (WGS) entry which is preliminary data.</text>
</comment>
<dbReference type="SMART" id="SM00389">
    <property type="entry name" value="HOX"/>
    <property type="match status" value="1"/>
</dbReference>
<dbReference type="GO" id="GO:0000981">
    <property type="term" value="F:DNA-binding transcription factor activity, RNA polymerase II-specific"/>
    <property type="evidence" value="ECO:0007669"/>
    <property type="project" value="InterPro"/>
</dbReference>
<protein>
    <recommendedName>
        <fullName evidence="8">Homeobox domain-containing protein</fullName>
    </recommendedName>
</protein>
<feature type="region of interest" description="Disordered" evidence="7">
    <location>
        <begin position="219"/>
        <end position="249"/>
    </location>
</feature>
<sequence>MQRQTPTPHTRKRTHLKPSQVAVLQESFVTNALPDATKRSRLARALEVSERTVQIWFQNRRAKARKSEAYSLGKEMSCLVPNVRTGWIEPPKLNHKPSATSSSSHRFRSASSRPNEKKYNHHYNTSPDRVLTSRALSEGTDRPQEIKSPHLSIPIDTLRIGSWARFMSLTPTNKRDLICYCNLLEKTMVWQVQEGEAKFRIEVNLDQISQIQIGQIPSKQQIPSLSTSTSSTSTASSSSSSTTPPAPPLAVNSVGQLQIHVVHPHQVRFSMCQANAEDWVQCADFSENTQASVEPMHILQGNYATLRNIFIDISTKFPELAQKVIFTTPETLAQMHVTKTISPPPPPPPSSSATVLSFDDYMQLIQQQQQHYSLSSPPMFM</sequence>